<evidence type="ECO:0000313" key="1">
    <source>
        <dbReference type="EMBL" id="PHJ23364.1"/>
    </source>
</evidence>
<organism evidence="1 2">
    <name type="scientific">Cystoisospora suis</name>
    <dbReference type="NCBI Taxonomy" id="483139"/>
    <lineage>
        <taxon>Eukaryota</taxon>
        <taxon>Sar</taxon>
        <taxon>Alveolata</taxon>
        <taxon>Apicomplexa</taxon>
        <taxon>Conoidasida</taxon>
        <taxon>Coccidia</taxon>
        <taxon>Eucoccidiorida</taxon>
        <taxon>Eimeriorina</taxon>
        <taxon>Sarcocystidae</taxon>
        <taxon>Cystoisospora</taxon>
    </lineage>
</organism>
<dbReference type="RefSeq" id="XP_067925040.1">
    <property type="nucleotide sequence ID" value="XM_068062985.1"/>
</dbReference>
<protein>
    <submittedName>
        <fullName evidence="1">Uncharacterized protein</fullName>
    </submittedName>
</protein>
<dbReference type="VEuPathDB" id="ToxoDB:CSUI_002786"/>
<proteinExistence type="predicted"/>
<dbReference type="AlphaFoldDB" id="A0A2C6L7Q1"/>
<reference evidence="1 2" key="1">
    <citation type="journal article" date="2017" name="Int. J. Parasitol.">
        <title>The genome of the protozoan parasite Cystoisospora suis and a reverse vaccinology approach to identify vaccine candidates.</title>
        <authorList>
            <person name="Palmieri N."/>
            <person name="Shrestha A."/>
            <person name="Ruttkowski B."/>
            <person name="Beck T."/>
            <person name="Vogl C."/>
            <person name="Tomley F."/>
            <person name="Blake D.P."/>
            <person name="Joachim A."/>
        </authorList>
    </citation>
    <scope>NUCLEOTIDE SEQUENCE [LARGE SCALE GENOMIC DNA]</scope>
    <source>
        <strain evidence="1 2">Wien I</strain>
    </source>
</reference>
<keyword evidence="2" id="KW-1185">Reference proteome</keyword>
<dbReference type="GeneID" id="94426196"/>
<dbReference type="EMBL" id="MIGC01001168">
    <property type="protein sequence ID" value="PHJ23364.1"/>
    <property type="molecule type" value="Genomic_DNA"/>
</dbReference>
<name>A0A2C6L7Q1_9APIC</name>
<evidence type="ECO:0000313" key="2">
    <source>
        <dbReference type="Proteomes" id="UP000221165"/>
    </source>
</evidence>
<accession>A0A2C6L7Q1</accession>
<comment type="caution">
    <text evidence="1">The sequence shown here is derived from an EMBL/GenBank/DDBJ whole genome shotgun (WGS) entry which is preliminary data.</text>
</comment>
<dbReference type="Proteomes" id="UP000221165">
    <property type="component" value="Unassembled WGS sequence"/>
</dbReference>
<sequence>MGAFPSCSFNTRVSLSYPLLGSVFSFLVFFFLPPADACFDCRSRAF</sequence>
<gene>
    <name evidence="1" type="ORF">CSUI_002786</name>
</gene>